<keyword evidence="1" id="KW-1133">Transmembrane helix</keyword>
<gene>
    <name evidence="2" type="ORF">UV02_C0012G0024</name>
</gene>
<evidence type="ECO:0000313" key="3">
    <source>
        <dbReference type="Proteomes" id="UP000034516"/>
    </source>
</evidence>
<organism evidence="2 3">
    <name type="scientific">Candidatus Kuenenbacteria bacterium GW2011_GWA2_42_15</name>
    <dbReference type="NCBI Taxonomy" id="1618677"/>
    <lineage>
        <taxon>Bacteria</taxon>
        <taxon>Candidatus Kueneniibacteriota</taxon>
    </lineage>
</organism>
<keyword evidence="1" id="KW-0472">Membrane</keyword>
<evidence type="ECO:0000256" key="1">
    <source>
        <dbReference type="SAM" id="Phobius"/>
    </source>
</evidence>
<proteinExistence type="predicted"/>
<name>A0A0G1B878_9BACT</name>
<dbReference type="AlphaFoldDB" id="A0A0G1B878"/>
<evidence type="ECO:0000313" key="2">
    <source>
        <dbReference type="EMBL" id="KKS42536.1"/>
    </source>
</evidence>
<comment type="caution">
    <text evidence="2">The sequence shown here is derived from an EMBL/GenBank/DDBJ whole genome shotgun (WGS) entry which is preliminary data.</text>
</comment>
<protein>
    <submittedName>
        <fullName evidence="2">Uncharacterized protein</fullName>
    </submittedName>
</protein>
<accession>A0A0G1B878</accession>
<keyword evidence="1" id="KW-0812">Transmembrane</keyword>
<feature type="transmembrane region" description="Helical" evidence="1">
    <location>
        <begin position="185"/>
        <end position="210"/>
    </location>
</feature>
<sequence>MEIVLIIIIIFLALLWLISKSGGGGDGERTLTGNMRFPNSPVQEVNRNAAPLVKTLRNKAGVHTIQTVTFDNSGDPRSFKTASGEEKRLMMIYCKWKDLERLQQEGRIPKGFNIVHEDNKYAVFQREGIPHHLNGMSSINKGTGIIYGTFNEGENYGVTQSQVDQIAGKSKRVASSPSPDSGAGFFQWLCKIFTWGVIIFLMAVLLWAALGRP</sequence>
<dbReference type="Proteomes" id="UP000034516">
    <property type="component" value="Unassembled WGS sequence"/>
</dbReference>
<reference evidence="2 3" key="1">
    <citation type="journal article" date="2015" name="Nature">
        <title>rRNA introns, odd ribosomes, and small enigmatic genomes across a large radiation of phyla.</title>
        <authorList>
            <person name="Brown C.T."/>
            <person name="Hug L.A."/>
            <person name="Thomas B.C."/>
            <person name="Sharon I."/>
            <person name="Castelle C.J."/>
            <person name="Singh A."/>
            <person name="Wilkins M.J."/>
            <person name="Williams K.H."/>
            <person name="Banfield J.F."/>
        </authorList>
    </citation>
    <scope>NUCLEOTIDE SEQUENCE [LARGE SCALE GENOMIC DNA]</scope>
</reference>
<dbReference type="EMBL" id="LCCW01000012">
    <property type="protein sequence ID" value="KKS42536.1"/>
    <property type="molecule type" value="Genomic_DNA"/>
</dbReference>